<evidence type="ECO:0000256" key="2">
    <source>
        <dbReference type="ARBA" id="ARBA00004173"/>
    </source>
</evidence>
<reference evidence="10" key="1">
    <citation type="journal article" date="2017" name="Nat. Microbiol.">
        <title>Global analysis of biosynthetic gene clusters reveals vast potential of secondary metabolite production in Penicillium species.</title>
        <authorList>
            <person name="Nielsen J.C."/>
            <person name="Grijseels S."/>
            <person name="Prigent S."/>
            <person name="Ji B."/>
            <person name="Dainat J."/>
            <person name="Nielsen K.F."/>
            <person name="Frisvad J.C."/>
            <person name="Workman M."/>
            <person name="Nielsen J."/>
        </authorList>
    </citation>
    <scope>NUCLEOTIDE SEQUENCE [LARGE SCALE GENOMIC DNA]</scope>
    <source>
        <strain evidence="10">IBT 11843</strain>
    </source>
</reference>
<evidence type="ECO:0000313" key="10">
    <source>
        <dbReference type="Proteomes" id="UP000191522"/>
    </source>
</evidence>
<evidence type="ECO:0000259" key="7">
    <source>
        <dbReference type="Pfam" id="PF10644"/>
    </source>
</evidence>
<evidence type="ECO:0000259" key="8">
    <source>
        <dbReference type="Pfam" id="PF14881"/>
    </source>
</evidence>
<dbReference type="GO" id="GO:0007005">
    <property type="term" value="P:mitochondrion organization"/>
    <property type="evidence" value="ECO:0007669"/>
    <property type="project" value="InterPro"/>
</dbReference>
<dbReference type="InterPro" id="IPR019605">
    <property type="entry name" value="Misato_II_tubulin-like"/>
</dbReference>
<protein>
    <recommendedName>
        <fullName evidence="4">Protein DML1</fullName>
    </recommendedName>
    <alternativeName>
        <fullName evidence="5">Protein dml1</fullName>
    </alternativeName>
</protein>
<comment type="caution">
    <text evidence="9">The sequence shown here is derived from an EMBL/GenBank/DDBJ whole genome shotgun (WGS) entry which is preliminary data.</text>
</comment>
<proteinExistence type="inferred from homology"/>
<dbReference type="Pfam" id="PF10644">
    <property type="entry name" value="Misat_Tub_SegII"/>
    <property type="match status" value="1"/>
</dbReference>
<organism evidence="9 10">
    <name type="scientific">Penicillium decumbens</name>
    <dbReference type="NCBI Taxonomy" id="69771"/>
    <lineage>
        <taxon>Eukaryota</taxon>
        <taxon>Fungi</taxon>
        <taxon>Dikarya</taxon>
        <taxon>Ascomycota</taxon>
        <taxon>Pezizomycotina</taxon>
        <taxon>Eurotiomycetes</taxon>
        <taxon>Eurotiomycetidae</taxon>
        <taxon>Eurotiales</taxon>
        <taxon>Aspergillaceae</taxon>
        <taxon>Penicillium</taxon>
    </lineage>
</organism>
<dbReference type="Pfam" id="PF14881">
    <property type="entry name" value="Tubulin_3"/>
    <property type="match status" value="1"/>
</dbReference>
<dbReference type="Proteomes" id="UP000191522">
    <property type="component" value="Unassembled WGS sequence"/>
</dbReference>
<dbReference type="OMA" id="SYETGWM"/>
<feature type="domain" description="DML1/Misato tubulin" evidence="8">
    <location>
        <begin position="118"/>
        <end position="302"/>
    </location>
</feature>
<keyword evidence="10" id="KW-1185">Reference proteome</keyword>
<comment type="similarity">
    <text evidence="3">Belongs to the misato family.</text>
</comment>
<dbReference type="AlphaFoldDB" id="A0A1V6PMN2"/>
<dbReference type="PANTHER" id="PTHR13391">
    <property type="entry name" value="MITOCHONDRIAL DISTRIBUTION REGULATOR MISATO"/>
    <property type="match status" value="1"/>
</dbReference>
<dbReference type="CDD" id="cd06060">
    <property type="entry name" value="misato"/>
    <property type="match status" value="1"/>
</dbReference>
<sequence>MHEIVTLQLGQRANYLATHFWNLQESYFTYNEKEETPVDHDVHFRPGIGADGSETYTPRTVIYDLKGGFGTLRKYNALYELSEDATGQGLWDGQEVVQKQPPILQSDYQKSLDLGTPAPRLTSETVRYWSDYNRVFYHPRSIVQMNEYELNSQTMPFESWNMGEELFNDLDKEHDLLDRDVRPFAEECDQLRALQLFSGADDAWGGFAARYIDRLRDEYGKKSIWVWAIEDGTKVQRHQQLKKDINKAKSIYSISPQSNLYVPIMDLPPKLPSYLQVDRRSHWQTTALISSAVETVTLPSRLRPYHDFESSLTGDDGTRNIYELQTTLNPGEHGHALSTKEDGSSKTETDFDIDFTYGDQSSKSAHIFNQVQVMRADESSEPTESTGQDLGHLRRLRLFNSEPMLQSYRTPLRLPILDSFPQGLYPKSKSGSGVSVFAALTTSSRTAERIKAIEITTARMVSVDEREAMINGLGEIRECYEPGWNSGSEDDDD</sequence>
<dbReference type="OrthoDB" id="271881at2759"/>
<dbReference type="SUPFAM" id="SSF52490">
    <property type="entry name" value="Tubulin nucleotide-binding domain-like"/>
    <property type="match status" value="1"/>
</dbReference>
<dbReference type="STRING" id="69771.A0A1V6PMN2"/>
<dbReference type="EMBL" id="MDYL01000001">
    <property type="protein sequence ID" value="OQD78279.1"/>
    <property type="molecule type" value="Genomic_DNA"/>
</dbReference>
<evidence type="ECO:0000313" key="9">
    <source>
        <dbReference type="EMBL" id="OQD78279.1"/>
    </source>
</evidence>
<comment type="function">
    <text evidence="1">Involved in the partitioning of the mitochondrial organelle and mitochondrial DNA (mtDNA) inheritance.</text>
</comment>
<dbReference type="InterPro" id="IPR029209">
    <property type="entry name" value="DML1/Misato_tubulin"/>
</dbReference>
<dbReference type="Gene3D" id="3.40.50.1440">
    <property type="entry name" value="Tubulin/FtsZ, GTPase domain"/>
    <property type="match status" value="1"/>
</dbReference>
<gene>
    <name evidence="9" type="ORF">PENDEC_c001G01874</name>
</gene>
<feature type="domain" description="Misato Segment II tubulin-like" evidence="7">
    <location>
        <begin position="2"/>
        <end position="113"/>
    </location>
</feature>
<dbReference type="InterPro" id="IPR049942">
    <property type="entry name" value="DML1/Misato"/>
</dbReference>
<evidence type="ECO:0000256" key="5">
    <source>
        <dbReference type="ARBA" id="ARBA00022030"/>
    </source>
</evidence>
<evidence type="ECO:0000256" key="6">
    <source>
        <dbReference type="ARBA" id="ARBA00023128"/>
    </source>
</evidence>
<dbReference type="PANTHER" id="PTHR13391:SF0">
    <property type="entry name" value="PROTEIN MISATO HOMOLOG 1"/>
    <property type="match status" value="1"/>
</dbReference>
<dbReference type="GO" id="GO:0005739">
    <property type="term" value="C:mitochondrion"/>
    <property type="evidence" value="ECO:0007669"/>
    <property type="project" value="UniProtKB-SubCell"/>
</dbReference>
<accession>A0A1V6PMN2</accession>
<comment type="subcellular location">
    <subcellularLocation>
        <location evidence="2">Mitochondrion</location>
    </subcellularLocation>
</comment>
<keyword evidence="6" id="KW-0496">Mitochondrion</keyword>
<dbReference type="InterPro" id="IPR036525">
    <property type="entry name" value="Tubulin/FtsZ_GTPase_sf"/>
</dbReference>
<evidence type="ECO:0000256" key="4">
    <source>
        <dbReference type="ARBA" id="ARBA00014097"/>
    </source>
</evidence>
<evidence type="ECO:0000256" key="3">
    <source>
        <dbReference type="ARBA" id="ARBA00008507"/>
    </source>
</evidence>
<evidence type="ECO:0000256" key="1">
    <source>
        <dbReference type="ARBA" id="ARBA00003757"/>
    </source>
</evidence>
<name>A0A1V6PMN2_PENDC</name>